<keyword evidence="9" id="KW-0046">Antibiotic resistance</keyword>
<accession>A0ABS7L6G3</accession>
<feature type="transmembrane region" description="Helical" evidence="10">
    <location>
        <begin position="101"/>
        <end position="124"/>
    </location>
</feature>
<dbReference type="InterPro" id="IPR002528">
    <property type="entry name" value="MATE_fam"/>
</dbReference>
<dbReference type="InterPro" id="IPR051327">
    <property type="entry name" value="MATE_MepA_subfamily"/>
</dbReference>
<dbReference type="PANTHER" id="PTHR43823">
    <property type="entry name" value="SPORULATION PROTEIN YKVU"/>
    <property type="match status" value="1"/>
</dbReference>
<evidence type="ECO:0000256" key="3">
    <source>
        <dbReference type="ARBA" id="ARBA00022106"/>
    </source>
</evidence>
<dbReference type="Proteomes" id="UP000779049">
    <property type="component" value="Unassembled WGS sequence"/>
</dbReference>
<comment type="caution">
    <text evidence="11">The sequence shown here is derived from an EMBL/GenBank/DDBJ whole genome shotgun (WGS) entry which is preliminary data.</text>
</comment>
<keyword evidence="4" id="KW-0813">Transport</keyword>
<keyword evidence="8 10" id="KW-0472">Membrane</keyword>
<dbReference type="Pfam" id="PF01554">
    <property type="entry name" value="MatE"/>
    <property type="match status" value="2"/>
</dbReference>
<dbReference type="EMBL" id="VIRV01000006">
    <property type="protein sequence ID" value="MBY0758653.1"/>
    <property type="molecule type" value="Genomic_DNA"/>
</dbReference>
<comment type="similarity">
    <text evidence="2">Belongs to the multi antimicrobial extrusion (MATE) (TC 2.A.66.1) family. MepA subfamily.</text>
</comment>
<evidence type="ECO:0000256" key="5">
    <source>
        <dbReference type="ARBA" id="ARBA00022475"/>
    </source>
</evidence>
<feature type="transmembrane region" description="Helical" evidence="10">
    <location>
        <begin position="243"/>
        <end position="263"/>
    </location>
</feature>
<evidence type="ECO:0000256" key="8">
    <source>
        <dbReference type="ARBA" id="ARBA00023136"/>
    </source>
</evidence>
<evidence type="ECO:0000256" key="6">
    <source>
        <dbReference type="ARBA" id="ARBA00022692"/>
    </source>
</evidence>
<keyword evidence="7 10" id="KW-1133">Transmembrane helix</keyword>
<evidence type="ECO:0000256" key="9">
    <source>
        <dbReference type="ARBA" id="ARBA00023251"/>
    </source>
</evidence>
<feature type="transmembrane region" description="Helical" evidence="10">
    <location>
        <begin position="332"/>
        <end position="351"/>
    </location>
</feature>
<dbReference type="PIRSF" id="PIRSF006603">
    <property type="entry name" value="DinF"/>
    <property type="match status" value="1"/>
</dbReference>
<dbReference type="InterPro" id="IPR045070">
    <property type="entry name" value="MATE_MepA-like"/>
</dbReference>
<evidence type="ECO:0000256" key="2">
    <source>
        <dbReference type="ARBA" id="ARBA00008417"/>
    </source>
</evidence>
<evidence type="ECO:0000313" key="12">
    <source>
        <dbReference type="Proteomes" id="UP000779049"/>
    </source>
</evidence>
<feature type="transmembrane region" description="Helical" evidence="10">
    <location>
        <begin position="177"/>
        <end position="196"/>
    </location>
</feature>
<feature type="transmembrane region" description="Helical" evidence="10">
    <location>
        <begin position="430"/>
        <end position="449"/>
    </location>
</feature>
<feature type="transmembrane region" description="Helical" evidence="10">
    <location>
        <begin position="202"/>
        <end position="223"/>
    </location>
</feature>
<organism evidence="11 12">
    <name type="scientific">Sellimonas caecigallum</name>
    <dbReference type="NCBI Taxonomy" id="2592333"/>
    <lineage>
        <taxon>Bacteria</taxon>
        <taxon>Bacillati</taxon>
        <taxon>Bacillota</taxon>
        <taxon>Clostridia</taxon>
        <taxon>Lachnospirales</taxon>
        <taxon>Lachnospiraceae</taxon>
        <taxon>Sellimonas</taxon>
    </lineage>
</organism>
<dbReference type="PANTHER" id="PTHR43823:SF3">
    <property type="entry name" value="MULTIDRUG EXPORT PROTEIN MEPA"/>
    <property type="match status" value="1"/>
</dbReference>
<dbReference type="RefSeq" id="WP_221919659.1">
    <property type="nucleotide sequence ID" value="NZ_CP173660.1"/>
</dbReference>
<feature type="transmembrane region" description="Helical" evidence="10">
    <location>
        <begin position="402"/>
        <end position="424"/>
    </location>
</feature>
<keyword evidence="6 10" id="KW-0812">Transmembrane</keyword>
<reference evidence="11 12" key="1">
    <citation type="journal article" date="2020" name="New Microbes New Infect">
        <title>Sellimonas caecigallum sp. nov., description and genome sequence of a new member of the Sellimonas genus isolated from the cecum of feral chicken.</title>
        <authorList>
            <person name="Wongkuna S."/>
            <person name="Ghimire S."/>
            <person name="Antony L."/>
            <person name="Chankhamhaengdecha S."/>
            <person name="Janvilisri T."/>
            <person name="Scaria J."/>
        </authorList>
    </citation>
    <scope>NUCLEOTIDE SEQUENCE [LARGE SCALE GENOMIC DNA]</scope>
    <source>
        <strain evidence="11 12">SW451</strain>
    </source>
</reference>
<keyword evidence="5" id="KW-1003">Cell membrane</keyword>
<evidence type="ECO:0000256" key="1">
    <source>
        <dbReference type="ARBA" id="ARBA00004651"/>
    </source>
</evidence>
<comment type="subcellular location">
    <subcellularLocation>
        <location evidence="1">Cell membrane</location>
        <topology evidence="1">Multi-pass membrane protein</topology>
    </subcellularLocation>
</comment>
<dbReference type="CDD" id="cd13143">
    <property type="entry name" value="MATE_MepA_like"/>
    <property type="match status" value="1"/>
</dbReference>
<dbReference type="InterPro" id="IPR048279">
    <property type="entry name" value="MdtK-like"/>
</dbReference>
<evidence type="ECO:0000313" key="11">
    <source>
        <dbReference type="EMBL" id="MBY0758653.1"/>
    </source>
</evidence>
<protein>
    <recommendedName>
        <fullName evidence="3">Multidrug export protein MepA</fullName>
    </recommendedName>
</protein>
<keyword evidence="12" id="KW-1185">Reference proteome</keyword>
<name>A0ABS7L6G3_9FIRM</name>
<gene>
    <name evidence="11" type="ORF">FLB61_06060</name>
</gene>
<feature type="transmembrane region" description="Helical" evidence="10">
    <location>
        <begin position="144"/>
        <end position="165"/>
    </location>
</feature>
<feature type="transmembrane region" description="Helical" evidence="10">
    <location>
        <begin position="64"/>
        <end position="89"/>
    </location>
</feature>
<feature type="transmembrane region" description="Helical" evidence="10">
    <location>
        <begin position="371"/>
        <end position="390"/>
    </location>
</feature>
<proteinExistence type="inferred from homology"/>
<feature type="transmembrane region" description="Helical" evidence="10">
    <location>
        <begin position="23"/>
        <end position="44"/>
    </location>
</feature>
<feature type="transmembrane region" description="Helical" evidence="10">
    <location>
        <begin position="283"/>
        <end position="305"/>
    </location>
</feature>
<evidence type="ECO:0000256" key="7">
    <source>
        <dbReference type="ARBA" id="ARBA00022989"/>
    </source>
</evidence>
<sequence>MENIQTEERIQENPLGTEPIGKILVRFAVPSIIAMMVSALYNMVDQFFIGRSVGMLGNAATNVAFPLTITCTAISLLCGVGGAANFNLSLGRKEKDEAERFAGAAVGMAVLAGIILCVIVRIFLEPLIRAFGATDQILTYSLTYTGITSFGFPFLILTTAGSNLIRADGSPKFSMMCTLIGAIINTVLDPLFIFGFDMGMAGAAWATVLGQVVSACLVIWYLLRFKTVKIRLRNMIPSRKYYAAIFSLGISPFCNQLAMMVVQIVMNNTLTYYGASSSYGSEIPLACAGIIAKVNMIFFSIVIGISQGMQPIVSFNYGAKNYNRVRETYKKALTSALLISMCSFLSFQIFPRQIIGFFGSGSEEYFHFAEQYFRIFLFFTFLNGIQPITANFFTSIGKAVKGVFLSLTRQIIFLLPLILILPIFLGIDGVMYSAPIADFVAAVLAVLFVKREFVHMRREEALRNQMESQNAKIEKTK</sequence>
<evidence type="ECO:0000256" key="4">
    <source>
        <dbReference type="ARBA" id="ARBA00022448"/>
    </source>
</evidence>
<evidence type="ECO:0000256" key="10">
    <source>
        <dbReference type="SAM" id="Phobius"/>
    </source>
</evidence>